<evidence type="ECO:0000313" key="11">
    <source>
        <dbReference type="EMBL" id="AEM66438.1"/>
    </source>
</evidence>
<dbReference type="EMBL" id="HQ204039">
    <property type="protein sequence ID" value="AEM66445.1"/>
    <property type="molecule type" value="Genomic_DNA"/>
</dbReference>
<evidence type="ECO:0000313" key="7">
    <source>
        <dbReference type="EMBL" id="AEM66427.1"/>
    </source>
</evidence>
<dbReference type="EMBL" id="HQ204033">
    <property type="protein sequence ID" value="AEM66439.1"/>
    <property type="molecule type" value="Genomic_DNA"/>
</dbReference>
<reference evidence="2" key="1">
    <citation type="submission" date="2010-08" db="EMBL/GenBank/DDBJ databases">
        <title>Diversity of AMPs in silkworms.</title>
        <authorList>
            <person name="Guo Y."/>
            <person name="Sun W."/>
            <person name="Zhang Z."/>
        </authorList>
    </citation>
    <scope>NUCLEOTIDE SEQUENCE</scope>
    <source>
        <strain evidence="6">872</strain>
        <strain evidence="8">BaixiaB</strain>
        <strain evidence="13">Cambodia</strain>
        <strain evidence="9">DazaoN</strain>
        <strain evidence="4">Huangbo</strain>
        <strain evidence="5">J115</strain>
        <strain evidence="7">Ou18</strain>
        <strain evidence="10">Sichuansanmian</strain>
        <strain evidence="12">WuF</strain>
        <strain evidence="14">WuG</strain>
        <strain evidence="11">Yi16</strain>
        <strain evidence="2">Yindusanmian</strain>
        <strain evidence="3">Zhugui</strain>
    </source>
</reference>
<evidence type="ECO:0000313" key="5">
    <source>
        <dbReference type="EMBL" id="AEM66425.1"/>
    </source>
</evidence>
<dbReference type="EMBL" id="HQ204017">
    <property type="protein sequence ID" value="AEM66423.1"/>
    <property type="molecule type" value="Genomic_DNA"/>
</dbReference>
<dbReference type="EMBL" id="HQ204031">
    <property type="protein sequence ID" value="AEM66437.1"/>
    <property type="molecule type" value="Genomic_DNA"/>
</dbReference>
<feature type="chain" id="PRO_5010833558" evidence="1">
    <location>
        <begin position="24"/>
        <end position="65"/>
    </location>
</feature>
<evidence type="ECO:0000313" key="6">
    <source>
        <dbReference type="EMBL" id="AEM66426.1"/>
    </source>
</evidence>
<dbReference type="EMBL" id="HQ204019">
    <property type="protein sequence ID" value="AEM66425.1"/>
    <property type="molecule type" value="Genomic_DNA"/>
</dbReference>
<dbReference type="EMBL" id="HQ204021">
    <property type="protein sequence ID" value="AEM66427.1"/>
    <property type="molecule type" value="Genomic_DNA"/>
</dbReference>
<protein>
    <submittedName>
        <fullName evidence="2">Moricin B3</fullName>
    </submittedName>
</protein>
<dbReference type="InterPro" id="IPR037043">
    <property type="entry name" value="Moricin_sf"/>
</dbReference>
<dbReference type="EMBL" id="HQ204032">
    <property type="protein sequence ID" value="AEM66438.1"/>
    <property type="molecule type" value="Genomic_DNA"/>
</dbReference>
<evidence type="ECO:0000313" key="13">
    <source>
        <dbReference type="EMBL" id="AEM66440.1"/>
    </source>
</evidence>
<dbReference type="eggNOG" id="ENOG502R9N7">
    <property type="taxonomic scope" value="Eukaryota"/>
</dbReference>
<dbReference type="GO" id="GO:0005576">
    <property type="term" value="C:extracellular region"/>
    <property type="evidence" value="ECO:0007669"/>
    <property type="project" value="InterPro"/>
</dbReference>
<dbReference type="EMBL" id="HQ204016">
    <property type="protein sequence ID" value="AEM66422.1"/>
    <property type="molecule type" value="Genomic_DNA"/>
</dbReference>
<evidence type="ECO:0000313" key="3">
    <source>
        <dbReference type="EMBL" id="AEM66423.1"/>
    </source>
</evidence>
<name>G3D628_BOMMO</name>
<dbReference type="InParanoid" id="G3D628"/>
<organism evidence="2">
    <name type="scientific">Bombyx mori</name>
    <name type="common">Silk moth</name>
    <dbReference type="NCBI Taxonomy" id="7091"/>
    <lineage>
        <taxon>Eukaryota</taxon>
        <taxon>Metazoa</taxon>
        <taxon>Ecdysozoa</taxon>
        <taxon>Arthropoda</taxon>
        <taxon>Hexapoda</taxon>
        <taxon>Insecta</taxon>
        <taxon>Pterygota</taxon>
        <taxon>Neoptera</taxon>
        <taxon>Endopterygota</taxon>
        <taxon>Lepidoptera</taxon>
        <taxon>Glossata</taxon>
        <taxon>Ditrysia</taxon>
        <taxon>Bombycoidea</taxon>
        <taxon>Bombycidae</taxon>
        <taxon>Bombycinae</taxon>
        <taxon>Bombyx</taxon>
    </lineage>
</organism>
<accession>G3D628</accession>
<dbReference type="HOGENOM" id="CLU_206132_0_0_1"/>
<proteinExistence type="predicted"/>
<evidence type="ECO:0000313" key="14">
    <source>
        <dbReference type="EMBL" id="AEM66445.1"/>
    </source>
</evidence>
<dbReference type="PaxDb" id="7091-BGIBMGA011516-TA"/>
<keyword evidence="1" id="KW-0732">Signal</keyword>
<dbReference type="EMBL" id="HQ204030">
    <property type="protein sequence ID" value="AEM66436.1"/>
    <property type="molecule type" value="Genomic_DNA"/>
</dbReference>
<dbReference type="STRING" id="7091.G3D628"/>
<evidence type="ECO:0000313" key="2">
    <source>
        <dbReference type="EMBL" id="AEM66422.1"/>
    </source>
</evidence>
<dbReference type="InterPro" id="IPR009456">
    <property type="entry name" value="Moricin_fam"/>
</dbReference>
<evidence type="ECO:0000313" key="8">
    <source>
        <dbReference type="EMBL" id="AEM66433.1"/>
    </source>
</evidence>
<dbReference type="EMBL" id="HQ204020">
    <property type="protein sequence ID" value="AEM66426.1"/>
    <property type="molecule type" value="Genomic_DNA"/>
</dbReference>
<evidence type="ECO:0000313" key="9">
    <source>
        <dbReference type="EMBL" id="AEM66436.1"/>
    </source>
</evidence>
<dbReference type="EMBL" id="HQ204027">
    <property type="protein sequence ID" value="AEM66433.1"/>
    <property type="molecule type" value="Genomic_DNA"/>
</dbReference>
<dbReference type="EMBL" id="HQ204034">
    <property type="protein sequence ID" value="AEM66440.1"/>
    <property type="molecule type" value="Genomic_DNA"/>
</dbReference>
<evidence type="ECO:0000313" key="4">
    <source>
        <dbReference type="EMBL" id="AEM66424.1"/>
    </source>
</evidence>
<dbReference type="Gene3D" id="1.20.5.750">
    <property type="entry name" value="Moricin domain"/>
    <property type="match status" value="1"/>
</dbReference>
<dbReference type="EMBL" id="HQ204018">
    <property type="protein sequence ID" value="AEM66424.1"/>
    <property type="molecule type" value="Genomic_DNA"/>
</dbReference>
<dbReference type="GO" id="GO:0042742">
    <property type="term" value="P:defense response to bacterium"/>
    <property type="evidence" value="ECO:0007669"/>
    <property type="project" value="InterPro"/>
</dbReference>
<evidence type="ECO:0000256" key="1">
    <source>
        <dbReference type="SAM" id="SignalP"/>
    </source>
</evidence>
<evidence type="ECO:0000313" key="10">
    <source>
        <dbReference type="EMBL" id="AEM66437.1"/>
    </source>
</evidence>
<sequence>MKVFSFFCVVLAMLVLIMGGTSAAPEPKGIGKIIRKGGKVIKHGLTAIGVGAAGHEVYQDSKNSG</sequence>
<dbReference type="AlphaFoldDB" id="G3D628"/>
<evidence type="ECO:0000313" key="12">
    <source>
        <dbReference type="EMBL" id="AEM66439.1"/>
    </source>
</evidence>
<feature type="signal peptide" evidence="1">
    <location>
        <begin position="1"/>
        <end position="23"/>
    </location>
</feature>
<dbReference type="Pfam" id="PF06451">
    <property type="entry name" value="Moricin"/>
    <property type="match status" value="1"/>
</dbReference>